<keyword evidence="9" id="KW-0067">ATP-binding</keyword>
<name>A0A8J3AGX0_9BACI</name>
<feature type="coiled-coil region" evidence="12">
    <location>
        <begin position="342"/>
        <end position="376"/>
    </location>
</feature>
<dbReference type="InterPro" id="IPR036097">
    <property type="entry name" value="HisK_dim/P_sf"/>
</dbReference>
<dbReference type="PANTHER" id="PTHR45453">
    <property type="entry name" value="PHOSPHATE REGULON SENSOR PROTEIN PHOR"/>
    <property type="match status" value="1"/>
</dbReference>
<evidence type="ECO:0000313" key="16">
    <source>
        <dbReference type="EMBL" id="GGI13615.1"/>
    </source>
</evidence>
<dbReference type="SUPFAM" id="SSF158472">
    <property type="entry name" value="HAMP domain-like"/>
    <property type="match status" value="1"/>
</dbReference>
<keyword evidence="6" id="KW-0808">Transferase</keyword>
<dbReference type="CDD" id="cd06225">
    <property type="entry name" value="HAMP"/>
    <property type="match status" value="1"/>
</dbReference>
<evidence type="ECO:0000256" key="2">
    <source>
        <dbReference type="ARBA" id="ARBA00004651"/>
    </source>
</evidence>
<dbReference type="GO" id="GO:0000155">
    <property type="term" value="F:phosphorelay sensor kinase activity"/>
    <property type="evidence" value="ECO:0007669"/>
    <property type="project" value="InterPro"/>
</dbReference>
<dbReference type="CDD" id="cd00082">
    <property type="entry name" value="HisKA"/>
    <property type="match status" value="1"/>
</dbReference>
<dbReference type="Gene3D" id="6.10.340.10">
    <property type="match status" value="1"/>
</dbReference>
<feature type="transmembrane region" description="Helical" evidence="13">
    <location>
        <begin position="281"/>
        <end position="300"/>
    </location>
</feature>
<keyword evidence="11 13" id="KW-0472">Membrane</keyword>
<evidence type="ECO:0000256" key="11">
    <source>
        <dbReference type="ARBA" id="ARBA00023136"/>
    </source>
</evidence>
<gene>
    <name evidence="16" type="ORF">GCM10007380_18800</name>
</gene>
<dbReference type="InterPro" id="IPR036890">
    <property type="entry name" value="HATPase_C_sf"/>
</dbReference>
<dbReference type="Pfam" id="PF00512">
    <property type="entry name" value="HisKA"/>
    <property type="match status" value="1"/>
</dbReference>
<keyword evidence="12" id="KW-0175">Coiled coil</keyword>
<evidence type="ECO:0000256" key="6">
    <source>
        <dbReference type="ARBA" id="ARBA00022679"/>
    </source>
</evidence>
<dbReference type="Gene3D" id="3.30.565.10">
    <property type="entry name" value="Histidine kinase-like ATPase, C-terminal domain"/>
    <property type="match status" value="1"/>
</dbReference>
<dbReference type="PROSITE" id="PS50109">
    <property type="entry name" value="HIS_KIN"/>
    <property type="match status" value="1"/>
</dbReference>
<comment type="caution">
    <text evidence="16">The sequence shown here is derived from an EMBL/GenBank/DDBJ whole genome shotgun (WGS) entry which is preliminary data.</text>
</comment>
<evidence type="ECO:0000256" key="4">
    <source>
        <dbReference type="ARBA" id="ARBA00022475"/>
    </source>
</evidence>
<dbReference type="SMART" id="SM00388">
    <property type="entry name" value="HisKA"/>
    <property type="match status" value="1"/>
</dbReference>
<accession>A0A8J3AGX0</accession>
<comment type="catalytic activity">
    <reaction evidence="1">
        <text>ATP + protein L-histidine = ADP + protein N-phospho-L-histidine.</text>
        <dbReference type="EC" id="2.7.13.3"/>
    </reaction>
</comment>
<proteinExistence type="predicted"/>
<organism evidence="16 17">
    <name type="scientific">Gottfriedia solisilvae</name>
    <dbReference type="NCBI Taxonomy" id="1516104"/>
    <lineage>
        <taxon>Bacteria</taxon>
        <taxon>Bacillati</taxon>
        <taxon>Bacillota</taxon>
        <taxon>Bacilli</taxon>
        <taxon>Bacillales</taxon>
        <taxon>Bacillaceae</taxon>
        <taxon>Gottfriedia</taxon>
    </lineage>
</organism>
<dbReference type="InterPro" id="IPR004358">
    <property type="entry name" value="Sig_transdc_His_kin-like_C"/>
</dbReference>
<dbReference type="InterPro" id="IPR003594">
    <property type="entry name" value="HATPase_dom"/>
</dbReference>
<feature type="transmembrane region" description="Helical" evidence="13">
    <location>
        <begin position="9"/>
        <end position="31"/>
    </location>
</feature>
<evidence type="ECO:0000259" key="15">
    <source>
        <dbReference type="PROSITE" id="PS50885"/>
    </source>
</evidence>
<dbReference type="PANTHER" id="PTHR45453:SF3">
    <property type="entry name" value="HISTIDINE KINASE"/>
    <property type="match status" value="1"/>
</dbReference>
<keyword evidence="7" id="KW-0547">Nucleotide-binding</keyword>
<dbReference type="RefSeq" id="WP_087998263.1">
    <property type="nucleotide sequence ID" value="NZ_BMHB01000001.1"/>
</dbReference>
<dbReference type="GO" id="GO:0005524">
    <property type="term" value="F:ATP binding"/>
    <property type="evidence" value="ECO:0007669"/>
    <property type="project" value="UniProtKB-KW"/>
</dbReference>
<dbReference type="InterPro" id="IPR003661">
    <property type="entry name" value="HisK_dim/P_dom"/>
</dbReference>
<dbReference type="Gene3D" id="1.10.287.130">
    <property type="match status" value="1"/>
</dbReference>
<dbReference type="SUPFAM" id="SSF47384">
    <property type="entry name" value="Homodimeric domain of signal transducing histidine kinase"/>
    <property type="match status" value="1"/>
</dbReference>
<dbReference type="GO" id="GO:0005886">
    <property type="term" value="C:plasma membrane"/>
    <property type="evidence" value="ECO:0007669"/>
    <property type="project" value="UniProtKB-SubCell"/>
</dbReference>
<keyword evidence="13" id="KW-1133">Transmembrane helix</keyword>
<dbReference type="SUPFAM" id="SSF55874">
    <property type="entry name" value="ATPase domain of HSP90 chaperone/DNA topoisomerase II/histidine kinase"/>
    <property type="match status" value="1"/>
</dbReference>
<keyword evidence="4" id="KW-1003">Cell membrane</keyword>
<evidence type="ECO:0000256" key="13">
    <source>
        <dbReference type="SAM" id="Phobius"/>
    </source>
</evidence>
<evidence type="ECO:0000256" key="12">
    <source>
        <dbReference type="SAM" id="Coils"/>
    </source>
</evidence>
<feature type="domain" description="Histidine kinase" evidence="14">
    <location>
        <begin position="383"/>
        <end position="598"/>
    </location>
</feature>
<evidence type="ECO:0000256" key="8">
    <source>
        <dbReference type="ARBA" id="ARBA00022777"/>
    </source>
</evidence>
<dbReference type="EC" id="2.7.13.3" evidence="3"/>
<dbReference type="OrthoDB" id="9762826at2"/>
<dbReference type="AlphaFoldDB" id="A0A8J3AGX0"/>
<comment type="subcellular location">
    <subcellularLocation>
        <location evidence="2">Cell membrane</location>
        <topology evidence="2">Multi-pass membrane protein</topology>
    </subcellularLocation>
</comment>
<evidence type="ECO:0000259" key="14">
    <source>
        <dbReference type="PROSITE" id="PS50109"/>
    </source>
</evidence>
<keyword evidence="13" id="KW-0812">Transmembrane</keyword>
<evidence type="ECO:0000256" key="5">
    <source>
        <dbReference type="ARBA" id="ARBA00022553"/>
    </source>
</evidence>
<evidence type="ECO:0000256" key="3">
    <source>
        <dbReference type="ARBA" id="ARBA00012438"/>
    </source>
</evidence>
<dbReference type="InterPro" id="IPR005467">
    <property type="entry name" value="His_kinase_dom"/>
</dbReference>
<evidence type="ECO:0000313" key="17">
    <source>
        <dbReference type="Proteomes" id="UP000626244"/>
    </source>
</evidence>
<reference evidence="17" key="1">
    <citation type="journal article" date="2019" name="Int. J. Syst. Evol. Microbiol.">
        <title>The Global Catalogue of Microorganisms (GCM) 10K type strain sequencing project: providing services to taxonomists for standard genome sequencing and annotation.</title>
        <authorList>
            <consortium name="The Broad Institute Genomics Platform"/>
            <consortium name="The Broad Institute Genome Sequencing Center for Infectious Disease"/>
            <person name="Wu L."/>
            <person name="Ma J."/>
        </authorList>
    </citation>
    <scope>NUCLEOTIDE SEQUENCE [LARGE SCALE GENOMIC DNA]</scope>
    <source>
        <strain evidence="17">CGMCC 1.14993</strain>
    </source>
</reference>
<dbReference type="GO" id="GO:0016036">
    <property type="term" value="P:cellular response to phosphate starvation"/>
    <property type="evidence" value="ECO:0007669"/>
    <property type="project" value="TreeGrafter"/>
</dbReference>
<keyword evidence="10" id="KW-0902">Two-component regulatory system</keyword>
<dbReference type="InterPro" id="IPR003660">
    <property type="entry name" value="HAMP_dom"/>
</dbReference>
<feature type="domain" description="HAMP" evidence="15">
    <location>
        <begin position="302"/>
        <end position="354"/>
    </location>
</feature>
<evidence type="ECO:0000256" key="7">
    <source>
        <dbReference type="ARBA" id="ARBA00022741"/>
    </source>
</evidence>
<evidence type="ECO:0000256" key="1">
    <source>
        <dbReference type="ARBA" id="ARBA00000085"/>
    </source>
</evidence>
<evidence type="ECO:0000256" key="9">
    <source>
        <dbReference type="ARBA" id="ARBA00022840"/>
    </source>
</evidence>
<keyword evidence="5" id="KW-0597">Phosphoprotein</keyword>
<dbReference type="InterPro" id="IPR050351">
    <property type="entry name" value="BphY/WalK/GraS-like"/>
</dbReference>
<dbReference type="PRINTS" id="PR00344">
    <property type="entry name" value="BCTRLSENSOR"/>
</dbReference>
<keyword evidence="17" id="KW-1185">Reference proteome</keyword>
<dbReference type="SMART" id="SM00387">
    <property type="entry name" value="HATPase_c"/>
    <property type="match status" value="1"/>
</dbReference>
<sequence length="600" mass="68804">MKKSIVSKLFLSITVLLIVFLMIVFVGQSVFLQGFYTKKKIDIVSEELKEFVHTYEKGNLSDKQFQNELTRFFTKYNTSLAVLDRKGILKAENNFDLTVQTTSGKKVYVPLNNLLYSDQIEEILSLRIKENENIVIRGYIEDDYFIPMYIKTKFGEWKEENPSANPVKLSTQNNDLNDLINIEIKGKVVDLHLPLANQYSYSAQMNSLMQAITEWTKSNEDFSNYTVKDFPLTFNYLDKVNGLDNKVLIYPLKTEQGYNEVIFAMTSLQPVNEAMYVLKDFYLYAFMIGLLLIIVVSFYYSKVITKPLLKLNAVTNQLAKLNFNEKINIQSEDEIGELSKSINTLSENLALTIDNLQQANERLIKDIEKEKQLEQTRKEFISGVSHELKTPLSIVQSYAEGLKDGLNIEKNGYYADVILEEVDRMNDLVVDMLELSKLQSGTYKLKSEPFLIVESALNVINRICDHKTTHNGCKLISNVEEDTLVSGEKRRIEQVLINILSNAIHYGKPGSEIIVNLKDDHDCINISIFNEGNPIPSDKIDKIWDRFYRIDESRNRQSGGTGLGLAIVKTIVDLHHSKINVHNKEDGVEFSFFLKKFQNS</sequence>
<dbReference type="GO" id="GO:0004721">
    <property type="term" value="F:phosphoprotein phosphatase activity"/>
    <property type="evidence" value="ECO:0007669"/>
    <property type="project" value="TreeGrafter"/>
</dbReference>
<dbReference type="FunFam" id="3.30.565.10:FF:000006">
    <property type="entry name" value="Sensor histidine kinase WalK"/>
    <property type="match status" value="1"/>
</dbReference>
<keyword evidence="8 16" id="KW-0418">Kinase</keyword>
<dbReference type="SMART" id="SM00304">
    <property type="entry name" value="HAMP"/>
    <property type="match status" value="1"/>
</dbReference>
<dbReference type="PROSITE" id="PS50885">
    <property type="entry name" value="HAMP"/>
    <property type="match status" value="1"/>
</dbReference>
<dbReference type="EMBL" id="BMHB01000001">
    <property type="protein sequence ID" value="GGI13615.1"/>
    <property type="molecule type" value="Genomic_DNA"/>
</dbReference>
<evidence type="ECO:0000256" key="10">
    <source>
        <dbReference type="ARBA" id="ARBA00023012"/>
    </source>
</evidence>
<dbReference type="Pfam" id="PF00672">
    <property type="entry name" value="HAMP"/>
    <property type="match status" value="1"/>
</dbReference>
<dbReference type="Pfam" id="PF02518">
    <property type="entry name" value="HATPase_c"/>
    <property type="match status" value="1"/>
</dbReference>
<dbReference type="FunFam" id="1.10.287.130:FF:000001">
    <property type="entry name" value="Two-component sensor histidine kinase"/>
    <property type="match status" value="1"/>
</dbReference>
<dbReference type="Proteomes" id="UP000626244">
    <property type="component" value="Unassembled WGS sequence"/>
</dbReference>
<protein>
    <recommendedName>
        <fullName evidence="3">histidine kinase</fullName>
        <ecNumber evidence="3">2.7.13.3</ecNumber>
    </recommendedName>
</protein>